<gene>
    <name evidence="6" type="ORF">D7322_00060</name>
</gene>
<dbReference type="GO" id="GO:0140664">
    <property type="term" value="F:ATP-dependent DNA damage sensor activity"/>
    <property type="evidence" value="ECO:0007669"/>
    <property type="project" value="InterPro"/>
</dbReference>
<dbReference type="GO" id="GO:0006298">
    <property type="term" value="P:mismatch repair"/>
    <property type="evidence" value="ECO:0007669"/>
    <property type="project" value="InterPro"/>
</dbReference>
<dbReference type="OrthoDB" id="1097361at2"/>
<keyword evidence="2" id="KW-0067">ATP-binding</keyword>
<keyword evidence="4" id="KW-1133">Transmembrane helix</keyword>
<comment type="caution">
    <text evidence="6">The sequence shown here is derived from an EMBL/GenBank/DDBJ whole genome shotgun (WGS) entry which is preliminary data.</text>
</comment>
<feature type="transmembrane region" description="Helical" evidence="4">
    <location>
        <begin position="64"/>
        <end position="81"/>
    </location>
</feature>
<dbReference type="SUPFAM" id="SSF48334">
    <property type="entry name" value="DNA repair protein MutS, domain III"/>
    <property type="match status" value="1"/>
</dbReference>
<dbReference type="Pfam" id="PF00488">
    <property type="entry name" value="MutS_V"/>
    <property type="match status" value="1"/>
</dbReference>
<dbReference type="InterPro" id="IPR027417">
    <property type="entry name" value="P-loop_NTPase"/>
</dbReference>
<feature type="transmembrane region" description="Helical" evidence="4">
    <location>
        <begin position="41"/>
        <end position="58"/>
    </location>
</feature>
<dbReference type="GO" id="GO:0005829">
    <property type="term" value="C:cytosol"/>
    <property type="evidence" value="ECO:0007669"/>
    <property type="project" value="TreeGrafter"/>
</dbReference>
<proteinExistence type="predicted"/>
<evidence type="ECO:0000313" key="7">
    <source>
        <dbReference type="Proteomes" id="UP000282423"/>
    </source>
</evidence>
<protein>
    <submittedName>
        <fullName evidence="6">DNA mismatch repair protein MutS</fullName>
    </submittedName>
</protein>
<reference evidence="6 7" key="1">
    <citation type="submission" date="2018-10" db="EMBL/GenBank/DDBJ databases">
        <title>Sphingobacterium sp. M05W1-28.</title>
        <authorList>
            <person name="Cai H."/>
        </authorList>
    </citation>
    <scope>NUCLEOTIDE SEQUENCE [LARGE SCALE GENOMIC DNA]</scope>
    <source>
        <strain evidence="6 7">M05W1-28</strain>
    </source>
</reference>
<name>A0A420W3G0_9SPHI</name>
<dbReference type="Gene3D" id="1.10.1420.10">
    <property type="match status" value="1"/>
</dbReference>
<dbReference type="PANTHER" id="PTHR11361:SF99">
    <property type="entry name" value="DNA MISMATCH REPAIR PROTEIN"/>
    <property type="match status" value="1"/>
</dbReference>
<evidence type="ECO:0000259" key="5">
    <source>
        <dbReference type="SMART" id="SM00534"/>
    </source>
</evidence>
<dbReference type="InterPro" id="IPR000432">
    <property type="entry name" value="DNA_mismatch_repair_MutS_C"/>
</dbReference>
<dbReference type="Proteomes" id="UP000282423">
    <property type="component" value="Unassembled WGS sequence"/>
</dbReference>
<keyword evidence="3" id="KW-0238">DNA-binding</keyword>
<organism evidence="6 7">
    <name type="scientific">Sphingobacterium puteale</name>
    <dbReference type="NCBI Taxonomy" id="2420510"/>
    <lineage>
        <taxon>Bacteria</taxon>
        <taxon>Pseudomonadati</taxon>
        <taxon>Bacteroidota</taxon>
        <taxon>Sphingobacteriia</taxon>
        <taxon>Sphingobacteriales</taxon>
        <taxon>Sphingobacteriaceae</taxon>
        <taxon>Sphingobacterium</taxon>
    </lineage>
</organism>
<feature type="transmembrane region" description="Helical" evidence="4">
    <location>
        <begin position="232"/>
        <end position="264"/>
    </location>
</feature>
<keyword evidence="4" id="KW-0472">Membrane</keyword>
<evidence type="ECO:0000256" key="1">
    <source>
        <dbReference type="ARBA" id="ARBA00022741"/>
    </source>
</evidence>
<keyword evidence="1" id="KW-0547">Nucleotide-binding</keyword>
<sequence>MINGIKNYLGMIPIATLYAQKHQEIAATVLKLNKQVNTLSLTRLFVILGGGALLFYTFQLESLPLVFFCFFALLFLFAYLVRRQSKLELQKNYFEAYLKVLSNEQTIAEGKANMYAHGEQFEDGNHPYSSDMDVFGSYSLFAQLNRSTTKQGIDLLASWFSAPLDKEQIWRNQEASKELENESEWIWDFQAKLLANLNHKLDIKAFLSNYFQDRNFNFGNGFMRMYVKVGPALFAVALIGSFFIPKFAAVATILGLFHVLWAFAKAGNISLFSSRIDKIGGMLGSYADAIQAIESHSWKSASLQEMANELKQGNHAEPISKAFKKLAALINNLDARNNVFVGLFLNLFLLWDFRQVLAIIDWKNKYEKEILNSFDTLAKVEAVNSLAIWKRNHPTYIYPVILNRPNEDKIEAQGVFHPLIPSEQVVANDYTSMDHRVALVTGSNMAGKSTFLRTIGINAVLAYAGASVAATTFRLPIYKLISYMRIRDNLNESTSTFKAELNRMKFILDTVAYSTDSFFLIDEMLRGTNSVDKYLGSRAIIKKLVRLDGKGMVATHDLQLSSLEQEFPGEIKNYHFDIQVDEGQMLFDYKLKTGECKIFNASLLLKGIGVDIEENMG</sequence>
<dbReference type="InterPro" id="IPR045076">
    <property type="entry name" value="MutS"/>
</dbReference>
<evidence type="ECO:0000256" key="3">
    <source>
        <dbReference type="ARBA" id="ARBA00023125"/>
    </source>
</evidence>
<feature type="domain" description="DNA mismatch repair proteins mutS family" evidence="5">
    <location>
        <begin position="435"/>
        <end position="606"/>
    </location>
</feature>
<dbReference type="GO" id="GO:0030983">
    <property type="term" value="F:mismatched DNA binding"/>
    <property type="evidence" value="ECO:0007669"/>
    <property type="project" value="InterPro"/>
</dbReference>
<accession>A0A420W3G0</accession>
<keyword evidence="4" id="KW-0812">Transmembrane</keyword>
<evidence type="ECO:0000256" key="4">
    <source>
        <dbReference type="SAM" id="Phobius"/>
    </source>
</evidence>
<dbReference type="PANTHER" id="PTHR11361">
    <property type="entry name" value="DNA MISMATCH REPAIR PROTEIN MUTS FAMILY MEMBER"/>
    <property type="match status" value="1"/>
</dbReference>
<evidence type="ECO:0000256" key="2">
    <source>
        <dbReference type="ARBA" id="ARBA00022840"/>
    </source>
</evidence>
<dbReference type="EMBL" id="RBWS01000001">
    <property type="protein sequence ID" value="RKO73116.1"/>
    <property type="molecule type" value="Genomic_DNA"/>
</dbReference>
<dbReference type="SUPFAM" id="SSF52540">
    <property type="entry name" value="P-loop containing nucleoside triphosphate hydrolases"/>
    <property type="match status" value="1"/>
</dbReference>
<keyword evidence="7" id="KW-1185">Reference proteome</keyword>
<dbReference type="SMART" id="SM00534">
    <property type="entry name" value="MUTSac"/>
    <property type="match status" value="1"/>
</dbReference>
<dbReference type="Gene3D" id="3.40.50.300">
    <property type="entry name" value="P-loop containing nucleotide triphosphate hydrolases"/>
    <property type="match status" value="1"/>
</dbReference>
<evidence type="ECO:0000313" key="6">
    <source>
        <dbReference type="EMBL" id="RKO73116.1"/>
    </source>
</evidence>
<dbReference type="GO" id="GO:0005524">
    <property type="term" value="F:ATP binding"/>
    <property type="evidence" value="ECO:0007669"/>
    <property type="project" value="UniProtKB-KW"/>
</dbReference>
<dbReference type="InterPro" id="IPR036187">
    <property type="entry name" value="DNA_mismatch_repair_MutS_sf"/>
</dbReference>
<dbReference type="AlphaFoldDB" id="A0A420W3G0"/>